<evidence type="ECO:0000313" key="1">
    <source>
        <dbReference type="EMBL" id="WQD39052.1"/>
    </source>
</evidence>
<sequence length="1177" mass="127383">MSTKIFASSELMSNYMQGEIIAPDKEFVSIQSENGNSLLFSIGSDGVFYLTEETANSGTGWQRSNLSNGLSRYFEEGSSIVAKTFAVDQNTIDGSFSVVVAVNAAGADYLFIASAHARNDDSSISLEWTQLPFDVKGSENTGITISGVYILQTEKEPLIVVNVIPPGKNTVERYYIDSTKSVSGFLWNLYTLPFNLDPDEIRICGGRKTGEQHVGGIYCLGSISGVPSLYYQQIFNPYDLDLAGETTQLSIPDAQAQCIASTPSAVIKDNKHTYTDLYVSSHKGDLYLFTADNQEEKSLGLKLMTNDLFVSAINLYAYTTKNQVVVWGLNKSHEVFYTECDITKVTDPAAWSYPVPIMSGVEQIAPYKNRVNGGNTYFMHTGTGALKKAVQDPLSTSWTTQDILLPLDAQSKAQKCDCYMTRITVCDEQGVPVSGAKLRISSAYRVPVYINGLYGVLDTAPVKVTADAQGAVKLVQRVADLQGARLWVQSEDGAVNVVVNPMNNAMAKAATLNSGAALLNAQVTDDKGQPVKPLISVGMTVEELDSAAASIQSLVNAYNNYNTGPVDAARKVSDGVGRPGFAFSPSAKMYTLAVRPSGYQMKVVETVGDTLADIGNAIVVAAGDLCNWLLNATEYVIQIIEDTAEKLWHFVTTIGGKVYTFVIDTVEKAIAALEAVFNALKTKITELIQFLKFIFSWDDIKRTNDLYVNVIKVSLNFGVEKIWDMKGVINDGIAGVIANINSAAGITPSADATFMNQPLTYQQADTDYSDSYKAANTFLQDHFINNIAYGQFTGIIKNIAEVAEDILVPLVDALKKEGKVFKIAAEAINHQLLSNDQYKTMSVGDILKVLLAVLADTVLASAANVVDALIDIIVEIFNDCITLLTSPIWIPVVSDILYAIWDYEIEWSLLDIICLIGSVPATLIYKIDKDAAPFTEDDGYSTQLIEAKSMEDLIKAFGTGSSPVDYSKEFYSIITLPQTFKETLFISGHIISGTASLIKGPLILIEDASELPSVPVITGAKNVCDLVATAGFFVVGQLAKPYPIANESMSTLSTGLAVCAFANKIIFMAAKKVAGKSQAVKWGLEEIKAAVDLILSLTSVVPVAYHYSELGDVAFNQFRKMAIMDDTAKLTGYISNIAGDIAKFDPDPLTSTVVAISSSVLSLMNGSLQYAESFSID</sequence>
<proteinExistence type="predicted"/>
<dbReference type="Proteomes" id="UP001325680">
    <property type="component" value="Chromosome"/>
</dbReference>
<dbReference type="RefSeq" id="WP_162818015.1">
    <property type="nucleotide sequence ID" value="NZ_CP139960.1"/>
</dbReference>
<dbReference type="EMBL" id="CP139960">
    <property type="protein sequence ID" value="WQD39052.1"/>
    <property type="molecule type" value="Genomic_DNA"/>
</dbReference>
<accession>A0ABZ0W724</accession>
<name>A0ABZ0W724_9BACT</name>
<keyword evidence="2" id="KW-1185">Reference proteome</keyword>
<organism evidence="1 2">
    <name type="scientific">Niabella yanshanensis</name>
    <dbReference type="NCBI Taxonomy" id="577386"/>
    <lineage>
        <taxon>Bacteria</taxon>
        <taxon>Pseudomonadati</taxon>
        <taxon>Bacteroidota</taxon>
        <taxon>Chitinophagia</taxon>
        <taxon>Chitinophagales</taxon>
        <taxon>Chitinophagaceae</taxon>
        <taxon>Niabella</taxon>
    </lineage>
</organism>
<evidence type="ECO:0000313" key="2">
    <source>
        <dbReference type="Proteomes" id="UP001325680"/>
    </source>
</evidence>
<gene>
    <name evidence="1" type="ORF">U0035_02680</name>
</gene>
<protein>
    <submittedName>
        <fullName evidence="1">Uncharacterized protein</fullName>
    </submittedName>
</protein>
<reference evidence="1 2" key="1">
    <citation type="submission" date="2023-12" db="EMBL/GenBank/DDBJ databases">
        <title>Genome sequencing and assembly of bacterial species from a model synthetic community.</title>
        <authorList>
            <person name="Hogle S.L."/>
        </authorList>
    </citation>
    <scope>NUCLEOTIDE SEQUENCE [LARGE SCALE GENOMIC DNA]</scope>
    <source>
        <strain evidence="1 2">HAMBI_3031</strain>
    </source>
</reference>